<sequence length="106" mass="10724">MNSFAFLLLLASSLINAQVTFTATKCPLVTQVSGSVPVVTKCLVVPTGVPTGVVSDVQSQGILSGIVGVSASIGSLYPNLRALFESSSFASSFASSRIVAASAKLS</sequence>
<dbReference type="EMBL" id="MCGO01000134">
    <property type="protein sequence ID" value="ORY25100.1"/>
    <property type="molecule type" value="Genomic_DNA"/>
</dbReference>
<protein>
    <recommendedName>
        <fullName evidence="4">Hydrophobin</fullName>
    </recommendedName>
</protein>
<feature type="signal peptide" evidence="1">
    <location>
        <begin position="1"/>
        <end position="17"/>
    </location>
</feature>
<evidence type="ECO:0000313" key="2">
    <source>
        <dbReference type="EMBL" id="ORY25100.1"/>
    </source>
</evidence>
<feature type="chain" id="PRO_5012485934" description="Hydrophobin" evidence="1">
    <location>
        <begin position="18"/>
        <end position="106"/>
    </location>
</feature>
<evidence type="ECO:0008006" key="4">
    <source>
        <dbReference type="Google" id="ProtNLM"/>
    </source>
</evidence>
<name>A0A1Y2AS26_9FUNG</name>
<reference evidence="2 3" key="1">
    <citation type="submission" date="2016-07" db="EMBL/GenBank/DDBJ databases">
        <title>Pervasive Adenine N6-methylation of Active Genes in Fungi.</title>
        <authorList>
            <consortium name="DOE Joint Genome Institute"/>
            <person name="Mondo S.J."/>
            <person name="Dannebaum R.O."/>
            <person name="Kuo R.C."/>
            <person name="Labutti K."/>
            <person name="Haridas S."/>
            <person name="Kuo A."/>
            <person name="Salamov A."/>
            <person name="Ahrendt S.R."/>
            <person name="Lipzen A."/>
            <person name="Sullivan W."/>
            <person name="Andreopoulos W.B."/>
            <person name="Clum A."/>
            <person name="Lindquist E."/>
            <person name="Daum C."/>
            <person name="Ramamoorthy G.K."/>
            <person name="Gryganskyi A."/>
            <person name="Culley D."/>
            <person name="Magnuson J.K."/>
            <person name="James T.Y."/>
            <person name="O'Malley M.A."/>
            <person name="Stajich J.E."/>
            <person name="Spatafora J.W."/>
            <person name="Visel A."/>
            <person name="Grigoriev I.V."/>
        </authorList>
    </citation>
    <scope>NUCLEOTIDE SEQUENCE [LARGE SCALE GENOMIC DNA]</scope>
    <source>
        <strain evidence="2 3">JEL800</strain>
    </source>
</reference>
<keyword evidence="3" id="KW-1185">Reference proteome</keyword>
<organism evidence="2 3">
    <name type="scientific">Rhizoclosmatium globosum</name>
    <dbReference type="NCBI Taxonomy" id="329046"/>
    <lineage>
        <taxon>Eukaryota</taxon>
        <taxon>Fungi</taxon>
        <taxon>Fungi incertae sedis</taxon>
        <taxon>Chytridiomycota</taxon>
        <taxon>Chytridiomycota incertae sedis</taxon>
        <taxon>Chytridiomycetes</taxon>
        <taxon>Chytridiales</taxon>
        <taxon>Chytriomycetaceae</taxon>
        <taxon>Rhizoclosmatium</taxon>
    </lineage>
</organism>
<dbReference type="AlphaFoldDB" id="A0A1Y2AS26"/>
<proteinExistence type="predicted"/>
<keyword evidence="1" id="KW-0732">Signal</keyword>
<accession>A0A1Y2AS26</accession>
<evidence type="ECO:0000313" key="3">
    <source>
        <dbReference type="Proteomes" id="UP000193642"/>
    </source>
</evidence>
<evidence type="ECO:0000256" key="1">
    <source>
        <dbReference type="SAM" id="SignalP"/>
    </source>
</evidence>
<dbReference type="Proteomes" id="UP000193642">
    <property type="component" value="Unassembled WGS sequence"/>
</dbReference>
<gene>
    <name evidence="2" type="ORF">BCR33DRAFT_859978</name>
</gene>
<comment type="caution">
    <text evidence="2">The sequence shown here is derived from an EMBL/GenBank/DDBJ whole genome shotgun (WGS) entry which is preliminary data.</text>
</comment>